<keyword evidence="1" id="KW-0175">Coiled coil</keyword>
<dbReference type="RefSeq" id="WP_094924092.1">
    <property type="nucleotide sequence ID" value="NZ_NPIA01000003.1"/>
</dbReference>
<sequence length="94" mass="10997">MANRTDIDEHIKSAENTLETIKEQLDKARQQQGADMDEFTQAQLQLEQTYEDLDAMMRSANSQQRYQLQLIQRQVRTAQHEMILAGQTNEHYEG</sequence>
<proteinExistence type="predicted"/>
<protein>
    <recommendedName>
        <fullName evidence="4">DUF2524 domain-containing protein</fullName>
    </recommendedName>
</protein>
<feature type="coiled-coil region" evidence="1">
    <location>
        <begin position="4"/>
        <end position="31"/>
    </location>
</feature>
<dbReference type="EMBL" id="NPIA01000003">
    <property type="protein sequence ID" value="OZM57436.1"/>
    <property type="molecule type" value="Genomic_DNA"/>
</dbReference>
<organism evidence="2 3">
    <name type="scientific">Lottiidibacillus patelloidae</name>
    <dbReference type="NCBI Taxonomy" id="2670334"/>
    <lineage>
        <taxon>Bacteria</taxon>
        <taxon>Bacillati</taxon>
        <taxon>Bacillota</taxon>
        <taxon>Bacilli</taxon>
        <taxon>Bacillales</taxon>
        <taxon>Bacillaceae</taxon>
        <taxon>Lottiidibacillus</taxon>
    </lineage>
</organism>
<reference evidence="2 3" key="2">
    <citation type="submission" date="2017-09" db="EMBL/GenBank/DDBJ databases">
        <title>Bacillus patelloidae sp. nov., isolated from the intestinal tract of a marine limpet.</title>
        <authorList>
            <person name="Liu R."/>
            <person name="Dong C."/>
            <person name="Shao Z."/>
        </authorList>
    </citation>
    <scope>NUCLEOTIDE SEQUENCE [LARGE SCALE GENOMIC DNA]</scope>
    <source>
        <strain evidence="2 3">SA5d-4</strain>
    </source>
</reference>
<accession>A0A263BW71</accession>
<evidence type="ECO:0000313" key="2">
    <source>
        <dbReference type="EMBL" id="OZM57436.1"/>
    </source>
</evidence>
<dbReference type="Proteomes" id="UP000217083">
    <property type="component" value="Unassembled WGS sequence"/>
</dbReference>
<evidence type="ECO:0008006" key="4">
    <source>
        <dbReference type="Google" id="ProtNLM"/>
    </source>
</evidence>
<name>A0A263BW71_9BACI</name>
<dbReference type="InterPro" id="IPR019668">
    <property type="entry name" value="Uncharacterised_YtzC"/>
</dbReference>
<evidence type="ECO:0000256" key="1">
    <source>
        <dbReference type="SAM" id="Coils"/>
    </source>
</evidence>
<dbReference type="AlphaFoldDB" id="A0A263BW71"/>
<evidence type="ECO:0000313" key="3">
    <source>
        <dbReference type="Proteomes" id="UP000217083"/>
    </source>
</evidence>
<dbReference type="Pfam" id="PF10732">
    <property type="entry name" value="DUF2524"/>
    <property type="match status" value="1"/>
</dbReference>
<keyword evidence="3" id="KW-1185">Reference proteome</keyword>
<reference evidence="3" key="1">
    <citation type="submission" date="2017-08" db="EMBL/GenBank/DDBJ databases">
        <authorList>
            <person name="Huang Z."/>
        </authorList>
    </citation>
    <scope>NUCLEOTIDE SEQUENCE [LARGE SCALE GENOMIC DNA]</scope>
    <source>
        <strain evidence="3">SA5d-4</strain>
    </source>
</reference>
<gene>
    <name evidence="2" type="ORF">CIB95_08250</name>
</gene>
<comment type="caution">
    <text evidence="2">The sequence shown here is derived from an EMBL/GenBank/DDBJ whole genome shotgun (WGS) entry which is preliminary data.</text>
</comment>